<dbReference type="InterPro" id="IPR038441">
    <property type="entry name" value="THAP_Znf_sf"/>
</dbReference>
<evidence type="ECO:0000256" key="1">
    <source>
        <dbReference type="ARBA" id="ARBA00022723"/>
    </source>
</evidence>
<reference evidence="11" key="1">
    <citation type="submission" date="2025-08" db="UniProtKB">
        <authorList>
            <consortium name="RefSeq"/>
        </authorList>
    </citation>
    <scope>IDENTIFICATION</scope>
    <source>
        <strain evidence="11">Ishihara</strain>
        <tissue evidence="11">Whole body</tissue>
    </source>
</reference>
<keyword evidence="3" id="KW-0862">Zinc</keyword>
<dbReference type="SMART" id="SM00692">
    <property type="entry name" value="DM3"/>
    <property type="match status" value="1"/>
</dbReference>
<feature type="compositionally biased region" description="Basic and acidic residues" evidence="7">
    <location>
        <begin position="198"/>
        <end position="207"/>
    </location>
</feature>
<feature type="region of interest" description="Disordered" evidence="7">
    <location>
        <begin position="184"/>
        <end position="212"/>
    </location>
</feature>
<dbReference type="SMART" id="SM00980">
    <property type="entry name" value="THAP"/>
    <property type="match status" value="1"/>
</dbReference>
<evidence type="ECO:0000256" key="4">
    <source>
        <dbReference type="ARBA" id="ARBA00023125"/>
    </source>
</evidence>
<dbReference type="GO" id="GO:0008270">
    <property type="term" value="F:zinc ion binding"/>
    <property type="evidence" value="ECO:0007669"/>
    <property type="project" value="UniProtKB-KW"/>
</dbReference>
<dbReference type="Proteomes" id="UP000301870">
    <property type="component" value="Chromosome 3"/>
</dbReference>
<keyword evidence="10" id="KW-1185">Reference proteome</keyword>
<dbReference type="RefSeq" id="XP_022833066.1">
    <property type="nucleotide sequence ID" value="XM_022977298.1"/>
</dbReference>
<evidence type="ECO:0000256" key="2">
    <source>
        <dbReference type="ARBA" id="ARBA00022771"/>
    </source>
</evidence>
<dbReference type="GeneID" id="111360983"/>
<dbReference type="AlphaFoldDB" id="A0A9J7IZU9"/>
<feature type="compositionally biased region" description="Polar residues" evidence="7">
    <location>
        <begin position="614"/>
        <end position="626"/>
    </location>
</feature>
<feature type="region of interest" description="Disordered" evidence="7">
    <location>
        <begin position="547"/>
        <end position="572"/>
    </location>
</feature>
<evidence type="ECO:0000256" key="3">
    <source>
        <dbReference type="ARBA" id="ARBA00022833"/>
    </source>
</evidence>
<evidence type="ECO:0000259" key="9">
    <source>
        <dbReference type="PROSITE" id="PS50950"/>
    </source>
</evidence>
<evidence type="ECO:0000256" key="5">
    <source>
        <dbReference type="PROSITE-ProRule" id="PRU00042"/>
    </source>
</evidence>
<dbReference type="PROSITE" id="PS50157">
    <property type="entry name" value="ZINC_FINGER_C2H2_2"/>
    <property type="match status" value="1"/>
</dbReference>
<keyword evidence="4 6" id="KW-0238">DNA-binding</keyword>
<evidence type="ECO:0000256" key="7">
    <source>
        <dbReference type="SAM" id="MobiDB-lite"/>
    </source>
</evidence>
<evidence type="ECO:0000259" key="8">
    <source>
        <dbReference type="PROSITE" id="PS50157"/>
    </source>
</evidence>
<dbReference type="InterPro" id="IPR013087">
    <property type="entry name" value="Znf_C2H2_type"/>
</dbReference>
<dbReference type="PROSITE" id="PS50950">
    <property type="entry name" value="ZF_THAP"/>
    <property type="match status" value="1"/>
</dbReference>
<dbReference type="Gene3D" id="6.20.210.20">
    <property type="entry name" value="THAP domain"/>
    <property type="match status" value="1"/>
</dbReference>
<dbReference type="PROSITE" id="PS00028">
    <property type="entry name" value="ZINC_FINGER_C2H2_1"/>
    <property type="match status" value="2"/>
</dbReference>
<feature type="compositionally biased region" description="Polar residues" evidence="7">
    <location>
        <begin position="549"/>
        <end position="568"/>
    </location>
</feature>
<proteinExistence type="predicted"/>
<dbReference type="InterPro" id="IPR006612">
    <property type="entry name" value="THAP_Znf"/>
</dbReference>
<feature type="region of interest" description="Disordered" evidence="7">
    <location>
        <begin position="499"/>
        <end position="522"/>
    </location>
</feature>
<dbReference type="SMART" id="SM00355">
    <property type="entry name" value="ZnF_C2H2"/>
    <property type="match status" value="3"/>
</dbReference>
<keyword evidence="2 5" id="KW-0863">Zinc-finger</keyword>
<sequence length="722" mass="81456">MPGCSVIGCGTKSISKLAGVTIHHLPVIEPSRSAWLEIIGVENIDMRRKHVYVCSLHFEDSCFNRTMHIVKLRDGALPSQSLLPPTRPKVSGVVSEKDHNEVTTQDPLSDAVIIMGAKTPEQVNKPRTIKCDACERKFVNLQALISHKKFLHTKTETTRRSALKKQEDARLSKKKVIPVSMLKRVNPPTPTKTPVKTAVDKTPDLAGKDSNQPKKPHFECPVCFKKFPVYFTAFRHIQKNATCCIDEKGNKVPANSTNLVKPIRIEICLTCEDETRSTELHDCPKAPSSIDLYECLGCKQVFNGLQLYQHHVKGLHSDGAQNYFFPSRREFTLWKKSLQAQTKVEFSQLNRPKAKEVFHCSHQPAKVTDNTQLCPSMIIARTYSKGIHISYLKDHHGHTADSTPLKIFSQFSISLYPREMELKELSDDSELYLQFKNIIMSVAHDAVKADMTILKELIGKALEMTTLLKGLKNNDLSTTTVKKKLSDDQITKTLDSLQTRMGKRKQTVEPKETKREAPKRLKRNSTFVEITVENNIATAKATPVPKSVTFKNTTKNNGTRSDSELSQTDTEDSLKTILKASEVLQNTSKKADNSSETSSSKADDDKKDEPLRSALQSPSSFNDSYMNFVGQNFRSSLESSTPKVRPNIRKKEIMKTKIGQFKAKSLSPREPMSPKSPKEVKNKEKSKEVTKENTPTKNWSTKDLKYEVKEQENDYNILILKI</sequence>
<feature type="compositionally biased region" description="Basic and acidic residues" evidence="7">
    <location>
        <begin position="601"/>
        <end position="611"/>
    </location>
</feature>
<feature type="region of interest" description="Disordered" evidence="7">
    <location>
        <begin position="81"/>
        <end position="102"/>
    </location>
</feature>
<gene>
    <name evidence="11" type="primary">LOC111360983</name>
</gene>
<feature type="region of interest" description="Disordered" evidence="7">
    <location>
        <begin position="654"/>
        <end position="698"/>
    </location>
</feature>
<dbReference type="KEGG" id="sliu:111360983"/>
<dbReference type="Pfam" id="PF05485">
    <property type="entry name" value="THAP"/>
    <property type="match status" value="1"/>
</dbReference>
<keyword evidence="1" id="KW-0479">Metal-binding</keyword>
<dbReference type="OrthoDB" id="7483656at2759"/>
<feature type="region of interest" description="Disordered" evidence="7">
    <location>
        <begin position="584"/>
        <end position="626"/>
    </location>
</feature>
<organism evidence="10 11">
    <name type="scientific">Spodoptera litura</name>
    <name type="common">Asian cotton leafworm</name>
    <dbReference type="NCBI Taxonomy" id="69820"/>
    <lineage>
        <taxon>Eukaryota</taxon>
        <taxon>Metazoa</taxon>
        <taxon>Ecdysozoa</taxon>
        <taxon>Arthropoda</taxon>
        <taxon>Hexapoda</taxon>
        <taxon>Insecta</taxon>
        <taxon>Pterygota</taxon>
        <taxon>Neoptera</taxon>
        <taxon>Endopterygota</taxon>
        <taxon>Lepidoptera</taxon>
        <taxon>Glossata</taxon>
        <taxon>Ditrysia</taxon>
        <taxon>Noctuoidea</taxon>
        <taxon>Noctuidae</taxon>
        <taxon>Amphipyrinae</taxon>
        <taxon>Spodoptera</taxon>
    </lineage>
</organism>
<feature type="compositionally biased region" description="Basic and acidic residues" evidence="7">
    <location>
        <begin position="676"/>
        <end position="691"/>
    </location>
</feature>
<name>A0A9J7IZU9_SPOLT</name>
<evidence type="ECO:0000313" key="11">
    <source>
        <dbReference type="RefSeq" id="XP_022833066.1"/>
    </source>
</evidence>
<dbReference type="GO" id="GO:0003677">
    <property type="term" value="F:DNA binding"/>
    <property type="evidence" value="ECO:0007669"/>
    <property type="project" value="UniProtKB-UniRule"/>
</dbReference>
<protein>
    <submittedName>
        <fullName evidence="11">Uncharacterized protein LOC111360983</fullName>
    </submittedName>
</protein>
<feature type="domain" description="THAP-type" evidence="9">
    <location>
        <begin position="1"/>
        <end position="81"/>
    </location>
</feature>
<dbReference type="SUPFAM" id="SSF57716">
    <property type="entry name" value="Glucocorticoid receptor-like (DNA-binding domain)"/>
    <property type="match status" value="1"/>
</dbReference>
<feature type="compositionally biased region" description="Basic and acidic residues" evidence="7">
    <location>
        <begin position="506"/>
        <end position="519"/>
    </location>
</feature>
<feature type="domain" description="C2H2-type" evidence="8">
    <location>
        <begin position="129"/>
        <end position="157"/>
    </location>
</feature>
<accession>A0A9J7IZU9</accession>
<evidence type="ECO:0000256" key="6">
    <source>
        <dbReference type="PROSITE-ProRule" id="PRU00309"/>
    </source>
</evidence>
<evidence type="ECO:0000313" key="10">
    <source>
        <dbReference type="Proteomes" id="UP000301870"/>
    </source>
</evidence>